<dbReference type="InterPro" id="IPR039420">
    <property type="entry name" value="WalR-like"/>
</dbReference>
<dbReference type="EMBL" id="LSZO01000006">
    <property type="protein sequence ID" value="KXU39430.1"/>
    <property type="molecule type" value="Genomic_DNA"/>
</dbReference>
<dbReference type="AlphaFoldDB" id="A0A139SYF8"/>
<dbReference type="OrthoDB" id="9796655at2"/>
<dbReference type="PRINTS" id="PR00038">
    <property type="entry name" value="HTHLUXR"/>
</dbReference>
<protein>
    <submittedName>
        <fullName evidence="6">LuxR family transcriptional regulator</fullName>
    </submittedName>
</protein>
<dbReference type="InterPro" id="IPR011006">
    <property type="entry name" value="CheY-like_superfamily"/>
</dbReference>
<dbReference type="SUPFAM" id="SSF52172">
    <property type="entry name" value="CheY-like"/>
    <property type="match status" value="1"/>
</dbReference>
<dbReference type="Proteomes" id="UP000072660">
    <property type="component" value="Unassembled WGS sequence"/>
</dbReference>
<dbReference type="InterPro" id="IPR001789">
    <property type="entry name" value="Sig_transdc_resp-reg_receiver"/>
</dbReference>
<evidence type="ECO:0000256" key="3">
    <source>
        <dbReference type="PROSITE-ProRule" id="PRU00169"/>
    </source>
</evidence>
<gene>
    <name evidence="6" type="ORF">AXE65_08660</name>
</gene>
<evidence type="ECO:0000259" key="5">
    <source>
        <dbReference type="PROSITE" id="PS50110"/>
    </source>
</evidence>
<dbReference type="InterPro" id="IPR058245">
    <property type="entry name" value="NreC/VraR/RcsB-like_REC"/>
</dbReference>
<evidence type="ECO:0000313" key="7">
    <source>
        <dbReference type="Proteomes" id="UP000072660"/>
    </source>
</evidence>
<dbReference type="GO" id="GO:0006355">
    <property type="term" value="P:regulation of DNA-templated transcription"/>
    <property type="evidence" value="ECO:0007669"/>
    <property type="project" value="InterPro"/>
</dbReference>
<feature type="domain" description="HTH luxR-type" evidence="4">
    <location>
        <begin position="142"/>
        <end position="207"/>
    </location>
</feature>
<dbReference type="PROSITE" id="PS50110">
    <property type="entry name" value="RESPONSE_REGULATORY"/>
    <property type="match status" value="1"/>
</dbReference>
<dbReference type="RefSeq" id="WP_068386543.1">
    <property type="nucleotide sequence ID" value="NZ_LSZO01000006.1"/>
</dbReference>
<feature type="modified residue" description="4-aspartylphosphate" evidence="3">
    <location>
        <position position="53"/>
    </location>
</feature>
<evidence type="ECO:0000256" key="2">
    <source>
        <dbReference type="ARBA" id="ARBA00023125"/>
    </source>
</evidence>
<evidence type="ECO:0000256" key="1">
    <source>
        <dbReference type="ARBA" id="ARBA00022553"/>
    </source>
</evidence>
<dbReference type="Gene3D" id="3.40.50.2300">
    <property type="match status" value="1"/>
</dbReference>
<evidence type="ECO:0000313" key="6">
    <source>
        <dbReference type="EMBL" id="KXU39430.1"/>
    </source>
</evidence>
<accession>A0A139SYF8</accession>
<organism evidence="6 7">
    <name type="scientific">Ventosimonas gracilis</name>
    <dbReference type="NCBI Taxonomy" id="1680762"/>
    <lineage>
        <taxon>Bacteria</taxon>
        <taxon>Pseudomonadati</taxon>
        <taxon>Pseudomonadota</taxon>
        <taxon>Gammaproteobacteria</taxon>
        <taxon>Pseudomonadales</taxon>
        <taxon>Ventosimonadaceae</taxon>
        <taxon>Ventosimonas</taxon>
    </lineage>
</organism>
<dbReference type="SMART" id="SM00421">
    <property type="entry name" value="HTH_LUXR"/>
    <property type="match status" value="1"/>
</dbReference>
<dbReference type="GO" id="GO:0003677">
    <property type="term" value="F:DNA binding"/>
    <property type="evidence" value="ECO:0007669"/>
    <property type="project" value="UniProtKB-KW"/>
</dbReference>
<keyword evidence="1 3" id="KW-0597">Phosphoprotein</keyword>
<dbReference type="CDD" id="cd17535">
    <property type="entry name" value="REC_NarL-like"/>
    <property type="match status" value="1"/>
</dbReference>
<dbReference type="Pfam" id="PF00072">
    <property type="entry name" value="Response_reg"/>
    <property type="match status" value="1"/>
</dbReference>
<proteinExistence type="predicted"/>
<dbReference type="PANTHER" id="PTHR43214">
    <property type="entry name" value="TWO-COMPONENT RESPONSE REGULATOR"/>
    <property type="match status" value="1"/>
</dbReference>
<sequence length="212" mass="23094">MKLLLVDSHPIIRLGCISALSTALPQVGFSEAATGEEALLQVQQSIPHLLLMDFYLPGISGLETTRRLRQRLPGLRVLFFAQTSELALVRQALAAGACGWLSKTAEPQRLVAAVRRTLGGQVYIEPERAMQMACSRGEDSASDRRLAGMTAREMEVFILLARGIAQQQIAERLCISRKTLSNHICLLKNKLGIDSLAALVHLALEVGVLQKG</sequence>
<dbReference type="PROSITE" id="PS50043">
    <property type="entry name" value="HTH_LUXR_2"/>
    <property type="match status" value="1"/>
</dbReference>
<keyword evidence="2" id="KW-0238">DNA-binding</keyword>
<reference evidence="6 7" key="1">
    <citation type="submission" date="2016-02" db="EMBL/GenBank/DDBJ databases">
        <authorList>
            <person name="Wen L."/>
            <person name="He K."/>
            <person name="Yang H."/>
        </authorList>
    </citation>
    <scope>NUCLEOTIDE SEQUENCE [LARGE SCALE GENOMIC DNA]</scope>
    <source>
        <strain evidence="6 7">CV58</strain>
    </source>
</reference>
<dbReference type="Pfam" id="PF00196">
    <property type="entry name" value="GerE"/>
    <property type="match status" value="1"/>
</dbReference>
<evidence type="ECO:0000259" key="4">
    <source>
        <dbReference type="PROSITE" id="PS50043"/>
    </source>
</evidence>
<name>A0A139SYF8_9GAMM</name>
<keyword evidence="7" id="KW-1185">Reference proteome</keyword>
<dbReference type="InterPro" id="IPR000792">
    <property type="entry name" value="Tscrpt_reg_LuxR_C"/>
</dbReference>
<feature type="domain" description="Response regulatory" evidence="5">
    <location>
        <begin position="2"/>
        <end position="118"/>
    </location>
</feature>
<comment type="caution">
    <text evidence="6">The sequence shown here is derived from an EMBL/GenBank/DDBJ whole genome shotgun (WGS) entry which is preliminary data.</text>
</comment>
<dbReference type="SMART" id="SM00448">
    <property type="entry name" value="REC"/>
    <property type="match status" value="1"/>
</dbReference>
<dbReference type="PANTHER" id="PTHR43214:SF43">
    <property type="entry name" value="TWO-COMPONENT RESPONSE REGULATOR"/>
    <property type="match status" value="1"/>
</dbReference>
<dbReference type="CDD" id="cd06170">
    <property type="entry name" value="LuxR_C_like"/>
    <property type="match status" value="1"/>
</dbReference>
<dbReference type="GO" id="GO:0000160">
    <property type="term" value="P:phosphorelay signal transduction system"/>
    <property type="evidence" value="ECO:0007669"/>
    <property type="project" value="InterPro"/>
</dbReference>